<dbReference type="AlphaFoldDB" id="A0A809S500"/>
<name>A0A809S500_9BACT</name>
<protein>
    <submittedName>
        <fullName evidence="1">Peptidase C11 clostpain</fullName>
    </submittedName>
</protein>
<accession>A0A809S500</accession>
<evidence type="ECO:0000313" key="2">
    <source>
        <dbReference type="Proteomes" id="UP000662873"/>
    </source>
</evidence>
<dbReference type="PANTHER" id="PTHR37835:SF1">
    <property type="entry name" value="ALPHA-CLOSTRIPAIN"/>
    <property type="match status" value="1"/>
</dbReference>
<dbReference type="PANTHER" id="PTHR37835">
    <property type="entry name" value="ALPHA-CLOSTRIPAIN"/>
    <property type="match status" value="1"/>
</dbReference>
<sequence>MMQSRSRFWSWLNWPAIFALLLAGWLCVGCGGGGGATELLYQTDWTNRGRSVTGLSQRVRLYTASNQLVQTLVMNQDANGLQGLTIPVSGSGVYRLYVELYSQRDLLGVRTGVLETLVTLSGRTTFLSAVGEDPTMVEVTPESASVKVQHSRQYYAAGYSGANRAVFVEDEAFEWSALGGVASVNETGIALGLTPGSGTLRATHSDTGHQGSGLITVDPFQATQTKWTVMVFLNAANDLYTFSTLNVNQMESVAQNPDVRFVVQWKQSQSVWPSSSFDGTRRYLVKPDTTSSIASELIQDMGPGVDMGQASTLLDFVNWTKTYYPADRYVLVVWNHGNGWRRKPEDTLPTRAVSYDDETGNAIQTWQLSQAIGNNVLDIIAWDASLMQMLEVAYELQDRAQLIVGSEESPPGEGYPYDLIFGEFRDSPDASTVTLSKAFVDGMLAVPAYQTRKITQSVLDTSKLPALGASVSELASQLIANVGSIGTEIQTVRTQAKSYSPTAFRVYRDLYHVCELIESLIGIPGIQTAAADVRAKIADAVVWEGHNVNSLNSHGVSIDFSSSGTYAGVATDYAQLRFAQETMWNEWLSVAP</sequence>
<dbReference type="Proteomes" id="UP000662873">
    <property type="component" value="Chromosome"/>
</dbReference>
<dbReference type="KEGG" id="npy:NPRO_14610"/>
<gene>
    <name evidence="1" type="ORF">NPRO_14610</name>
</gene>
<dbReference type="Gene3D" id="3.40.50.11970">
    <property type="match status" value="1"/>
</dbReference>
<evidence type="ECO:0000313" key="1">
    <source>
        <dbReference type="EMBL" id="BBO23866.1"/>
    </source>
</evidence>
<proteinExistence type="predicted"/>
<organism evidence="1 2">
    <name type="scientific">Candidatus Nitrosymbiomonas proteolyticus</name>
    <dbReference type="NCBI Taxonomy" id="2608984"/>
    <lineage>
        <taxon>Bacteria</taxon>
        <taxon>Bacillati</taxon>
        <taxon>Armatimonadota</taxon>
        <taxon>Armatimonadota incertae sedis</taxon>
        <taxon>Candidatus Nitrosymbiomonas</taxon>
    </lineage>
</organism>
<dbReference type="InterPro" id="IPR005077">
    <property type="entry name" value="Peptidase_C11"/>
</dbReference>
<reference evidence="1" key="1">
    <citation type="journal article" name="DNA Res.">
        <title>The physiological potential of anammox bacteria as revealed by their core genome structure.</title>
        <authorList>
            <person name="Okubo T."/>
            <person name="Toyoda A."/>
            <person name="Fukuhara K."/>
            <person name="Uchiyama I."/>
            <person name="Harigaya Y."/>
            <person name="Kuroiwa M."/>
            <person name="Suzuki T."/>
            <person name="Murakami Y."/>
            <person name="Suwa Y."/>
            <person name="Takami H."/>
        </authorList>
    </citation>
    <scope>NUCLEOTIDE SEQUENCE</scope>
    <source>
        <strain evidence="1">317325-2</strain>
    </source>
</reference>
<dbReference type="Pfam" id="PF03415">
    <property type="entry name" value="Peptidase_C11"/>
    <property type="match status" value="1"/>
</dbReference>
<dbReference type="EMBL" id="AP021858">
    <property type="protein sequence ID" value="BBO23866.1"/>
    <property type="molecule type" value="Genomic_DNA"/>
</dbReference>